<feature type="compositionally biased region" description="Polar residues" evidence="1">
    <location>
        <begin position="131"/>
        <end position="142"/>
    </location>
</feature>
<protein>
    <recommendedName>
        <fullName evidence="4">Rad9-domain-containing protein</fullName>
    </recommendedName>
</protein>
<dbReference type="GO" id="GO:0030896">
    <property type="term" value="C:checkpoint clamp complex"/>
    <property type="evidence" value="ECO:0007669"/>
    <property type="project" value="InterPro"/>
</dbReference>
<dbReference type="Proteomes" id="UP001143981">
    <property type="component" value="Unassembled WGS sequence"/>
</dbReference>
<comment type="caution">
    <text evidence="2">The sequence shown here is derived from an EMBL/GenBank/DDBJ whole genome shotgun (WGS) entry which is preliminary data.</text>
</comment>
<evidence type="ECO:0008006" key="4">
    <source>
        <dbReference type="Google" id="ProtNLM"/>
    </source>
</evidence>
<feature type="region of interest" description="Disordered" evidence="1">
    <location>
        <begin position="346"/>
        <end position="386"/>
    </location>
</feature>
<dbReference type="EMBL" id="JANBOI010000221">
    <property type="protein sequence ID" value="KAJ1732482.1"/>
    <property type="molecule type" value="Genomic_DNA"/>
</dbReference>
<sequence>MEAEIPAASLKAFSKALQCLARIGSDISLEAQPQHLELIGINASRSAYASFTFRNRFFDAYRVDLLPGSQPNPALRCRVLAKPLVGIFKARGPATGHTVEKCFLRIEQATEPVHVGHAAGAPGGSSGSAQGLRQHSSASGGDSSPRHAGECRLVVRMEYKEGICRTHRLFYEVCETLHPLYDKTEYKSRWRVGAKVAADWIGHFARGQEEVSLWMASSDVRVRSWSEGHYAGAGRTQIDAAVADTTRALQTELTVAPAEFDEYVIAGTRPVELTFGLREFKAILQYAEAMAHPLSAYFQHAGTPLMLSVGAARTAGHGTRGMYSQAPDDLSAEFVLATLSEDMLSQGASGPTASSVGSAASPAGTSFGAGPQMARRDSPQVGSFTPHSARGVGASPIHIQGVITPSRPAVCERVDSISAQSEGHMSSNGSSGLRRGGHGSVYDIIDPKLVPTPSPYQSSRGSNTEHGLWPSTGVAASRSDSLLSLPASAASASLQAVPGAAGRASAETSARSYRLLDMPRPQAPPGVTDAQPADEAGAPDGDRYEGIAPPGMVQTRLPYPTAAAAGQQRGARACLAVADGALDADSSSDDELEATPPPPSKRVRSLF</sequence>
<dbReference type="GO" id="GO:0071479">
    <property type="term" value="P:cellular response to ionizing radiation"/>
    <property type="evidence" value="ECO:0007669"/>
    <property type="project" value="TreeGrafter"/>
</dbReference>
<feature type="compositionally biased region" description="Low complexity" evidence="1">
    <location>
        <begin position="347"/>
        <end position="366"/>
    </location>
</feature>
<dbReference type="AlphaFoldDB" id="A0A9W7YFM1"/>
<feature type="region of interest" description="Disordered" evidence="1">
    <location>
        <begin position="517"/>
        <end position="544"/>
    </location>
</feature>
<dbReference type="PANTHER" id="PTHR15237">
    <property type="entry name" value="DNA REPAIR PROTEIN RAD9"/>
    <property type="match status" value="1"/>
</dbReference>
<dbReference type="InterPro" id="IPR007268">
    <property type="entry name" value="Rad9/Ddc1"/>
</dbReference>
<reference evidence="2" key="1">
    <citation type="submission" date="2022-07" db="EMBL/GenBank/DDBJ databases">
        <title>Phylogenomic reconstructions and comparative analyses of Kickxellomycotina fungi.</title>
        <authorList>
            <person name="Reynolds N.K."/>
            <person name="Stajich J.E."/>
            <person name="Barry K."/>
            <person name="Grigoriev I.V."/>
            <person name="Crous P."/>
            <person name="Smith M.E."/>
        </authorList>
    </citation>
    <scope>NUCLEOTIDE SEQUENCE</scope>
    <source>
        <strain evidence="2">BCRC 34381</strain>
    </source>
</reference>
<evidence type="ECO:0000313" key="2">
    <source>
        <dbReference type="EMBL" id="KAJ1732482.1"/>
    </source>
</evidence>
<organism evidence="2 3">
    <name type="scientific">Coemansia biformis</name>
    <dbReference type="NCBI Taxonomy" id="1286918"/>
    <lineage>
        <taxon>Eukaryota</taxon>
        <taxon>Fungi</taxon>
        <taxon>Fungi incertae sedis</taxon>
        <taxon>Zoopagomycota</taxon>
        <taxon>Kickxellomycotina</taxon>
        <taxon>Kickxellomycetes</taxon>
        <taxon>Kickxellales</taxon>
        <taxon>Kickxellaceae</taxon>
        <taxon>Coemansia</taxon>
    </lineage>
</organism>
<evidence type="ECO:0000313" key="3">
    <source>
        <dbReference type="Proteomes" id="UP001143981"/>
    </source>
</evidence>
<feature type="region of interest" description="Disordered" evidence="1">
    <location>
        <begin position="418"/>
        <end position="473"/>
    </location>
</feature>
<name>A0A9W7YFM1_9FUNG</name>
<dbReference type="GO" id="GO:0006281">
    <property type="term" value="P:DNA repair"/>
    <property type="evidence" value="ECO:0007669"/>
    <property type="project" value="TreeGrafter"/>
</dbReference>
<proteinExistence type="predicted"/>
<dbReference type="GO" id="GO:0031573">
    <property type="term" value="P:mitotic intra-S DNA damage checkpoint signaling"/>
    <property type="evidence" value="ECO:0007669"/>
    <property type="project" value="TreeGrafter"/>
</dbReference>
<keyword evidence="3" id="KW-1185">Reference proteome</keyword>
<dbReference type="InterPro" id="IPR046938">
    <property type="entry name" value="DNA_clamp_sf"/>
</dbReference>
<dbReference type="PANTHER" id="PTHR15237:SF0">
    <property type="entry name" value="CELL CYCLE CHECKPOINT CONTROL PROTEIN"/>
    <property type="match status" value="1"/>
</dbReference>
<feature type="region of interest" description="Disordered" evidence="1">
    <location>
        <begin position="115"/>
        <end position="146"/>
    </location>
</feature>
<dbReference type="Gene3D" id="3.70.10.10">
    <property type="match status" value="1"/>
</dbReference>
<dbReference type="OrthoDB" id="60092at2759"/>
<dbReference type="Pfam" id="PF04139">
    <property type="entry name" value="Rad9"/>
    <property type="match status" value="1"/>
</dbReference>
<dbReference type="GO" id="GO:0000076">
    <property type="term" value="P:DNA replication checkpoint signaling"/>
    <property type="evidence" value="ECO:0007669"/>
    <property type="project" value="TreeGrafter"/>
</dbReference>
<evidence type="ECO:0000256" key="1">
    <source>
        <dbReference type="SAM" id="MobiDB-lite"/>
    </source>
</evidence>
<accession>A0A9W7YFM1</accession>
<feature type="region of interest" description="Disordered" evidence="1">
    <location>
        <begin position="583"/>
        <end position="607"/>
    </location>
</feature>
<feature type="compositionally biased region" description="Polar residues" evidence="1">
    <location>
        <begin position="455"/>
        <end position="465"/>
    </location>
</feature>
<dbReference type="SUPFAM" id="SSF55979">
    <property type="entry name" value="DNA clamp"/>
    <property type="match status" value="1"/>
</dbReference>
<gene>
    <name evidence="2" type="ORF">LPJ61_002018</name>
</gene>